<dbReference type="Gene3D" id="3.20.20.140">
    <property type="entry name" value="Metal-dependent hydrolases"/>
    <property type="match status" value="1"/>
</dbReference>
<proteinExistence type="predicted"/>
<dbReference type="EMBL" id="AP023359">
    <property type="protein sequence ID" value="BCJ70045.1"/>
    <property type="molecule type" value="Genomic_DNA"/>
</dbReference>
<dbReference type="InterPro" id="IPR057744">
    <property type="entry name" value="OTAase-like"/>
</dbReference>
<sequence length="404" mass="43038">MASTVLINARVLDVTTGDYRSGSRVVVTDGRIADVGPNATTGGAETIDVGDRVLMPGLLDAHFHPMIASMHIGSLLDWPMTLLSQYARRALEDALARGFTTVRDPCGSDRGLARAVELGLIRGPRMFVSGRALSQTGGHGDEWPSDIGCPGHHHSPFSRIADGVDEVRKAARDELKRGADHIKIMASGGISSPTDEIWTMQYTEAEMVAAVEEARARRAYVLAHAYTAESVSRAVRAGVRSIEHGNLIDADTAALMARHRTFLVPTLVAYEKIFELGAELGMPENQRRKVVDVIDAGLDAVNLAADAGVRIGFGTDLLGPAQVHQSREFGIRAKAQESIDVIRSATVVNADLFGIADRVGLVEPGFDADLIVVDGDPLADATVLSHPGTVRLVMRAGEVMAGGL</sequence>
<feature type="domain" description="Amidohydrolase-related" evidence="1">
    <location>
        <begin position="53"/>
        <end position="399"/>
    </location>
</feature>
<gene>
    <name evidence="2" type="ORF">Prubr_70660</name>
</gene>
<dbReference type="CDD" id="cd01299">
    <property type="entry name" value="Met_dep_hydrolase_A"/>
    <property type="match status" value="1"/>
</dbReference>
<evidence type="ECO:0000259" key="1">
    <source>
        <dbReference type="Pfam" id="PF01979"/>
    </source>
</evidence>
<keyword evidence="3" id="KW-1185">Reference proteome</keyword>
<name>A0A810NFL7_9ACTN</name>
<dbReference type="SUPFAM" id="SSF51338">
    <property type="entry name" value="Composite domain of metallo-dependent hydrolases"/>
    <property type="match status" value="1"/>
</dbReference>
<organism evidence="2 3">
    <name type="scientific">Polymorphospora rubra</name>
    <dbReference type="NCBI Taxonomy" id="338584"/>
    <lineage>
        <taxon>Bacteria</taxon>
        <taxon>Bacillati</taxon>
        <taxon>Actinomycetota</taxon>
        <taxon>Actinomycetes</taxon>
        <taxon>Micromonosporales</taxon>
        <taxon>Micromonosporaceae</taxon>
        <taxon>Polymorphospora</taxon>
    </lineage>
</organism>
<dbReference type="Pfam" id="PF01979">
    <property type="entry name" value="Amidohydro_1"/>
    <property type="match status" value="1"/>
</dbReference>
<dbReference type="RefSeq" id="WP_212819715.1">
    <property type="nucleotide sequence ID" value="NZ_AP023359.1"/>
</dbReference>
<protein>
    <submittedName>
        <fullName evidence="2">Peptidase M38</fullName>
    </submittedName>
</protein>
<evidence type="ECO:0000313" key="3">
    <source>
        <dbReference type="Proteomes" id="UP000680866"/>
    </source>
</evidence>
<evidence type="ECO:0000313" key="2">
    <source>
        <dbReference type="EMBL" id="BCJ70045.1"/>
    </source>
</evidence>
<dbReference type="KEGG" id="pry:Prubr_70660"/>
<dbReference type="InterPro" id="IPR006680">
    <property type="entry name" value="Amidohydro-rel"/>
</dbReference>
<dbReference type="GO" id="GO:0016810">
    <property type="term" value="F:hydrolase activity, acting on carbon-nitrogen (but not peptide) bonds"/>
    <property type="evidence" value="ECO:0007669"/>
    <property type="project" value="InterPro"/>
</dbReference>
<dbReference type="Gene3D" id="2.30.40.10">
    <property type="entry name" value="Urease, subunit C, domain 1"/>
    <property type="match status" value="1"/>
</dbReference>
<reference evidence="2" key="1">
    <citation type="submission" date="2020-08" db="EMBL/GenBank/DDBJ databases">
        <title>Whole genome shotgun sequence of Polymorphospora rubra NBRC 101157.</title>
        <authorList>
            <person name="Komaki H."/>
            <person name="Tamura T."/>
        </authorList>
    </citation>
    <scope>NUCLEOTIDE SEQUENCE</scope>
    <source>
        <strain evidence="2">NBRC 101157</strain>
    </source>
</reference>
<dbReference type="InterPro" id="IPR051781">
    <property type="entry name" value="Metallo-dep_Hydrolase"/>
</dbReference>
<dbReference type="AlphaFoldDB" id="A0A810NFL7"/>
<dbReference type="InterPro" id="IPR011059">
    <property type="entry name" value="Metal-dep_hydrolase_composite"/>
</dbReference>
<accession>A0A810NFL7</accession>
<dbReference type="InterPro" id="IPR032466">
    <property type="entry name" value="Metal_Hydrolase"/>
</dbReference>
<dbReference type="SUPFAM" id="SSF51556">
    <property type="entry name" value="Metallo-dependent hydrolases"/>
    <property type="match status" value="1"/>
</dbReference>
<dbReference type="Proteomes" id="UP000680866">
    <property type="component" value="Chromosome"/>
</dbReference>
<dbReference type="PANTHER" id="PTHR43135">
    <property type="entry name" value="ALPHA-D-RIBOSE 1-METHYLPHOSPHONATE 5-TRIPHOSPHATE DIPHOSPHATASE"/>
    <property type="match status" value="1"/>
</dbReference>
<dbReference type="PANTHER" id="PTHR43135:SF3">
    <property type="entry name" value="ALPHA-D-RIBOSE 1-METHYLPHOSPHONATE 5-TRIPHOSPHATE DIPHOSPHATASE"/>
    <property type="match status" value="1"/>
</dbReference>